<accession>A0A382P832</accession>
<organism evidence="1">
    <name type="scientific">marine metagenome</name>
    <dbReference type="NCBI Taxonomy" id="408172"/>
    <lineage>
        <taxon>unclassified sequences</taxon>
        <taxon>metagenomes</taxon>
        <taxon>ecological metagenomes</taxon>
    </lineage>
</organism>
<dbReference type="EMBL" id="UINC01104667">
    <property type="protein sequence ID" value="SVC68001.1"/>
    <property type="molecule type" value="Genomic_DNA"/>
</dbReference>
<dbReference type="AlphaFoldDB" id="A0A382P832"/>
<protein>
    <submittedName>
        <fullName evidence="1">Uncharacterized protein</fullName>
    </submittedName>
</protein>
<name>A0A382P832_9ZZZZ</name>
<sequence length="70" mass="7741">MDDLDQEIVETARENGVGIAHSLLTEEELSLGREAFDQVYLNLDKGPGKPGTRDSIWGEELLKSAALERL</sequence>
<reference evidence="1" key="1">
    <citation type="submission" date="2018-05" db="EMBL/GenBank/DDBJ databases">
        <authorList>
            <person name="Lanie J.A."/>
            <person name="Ng W.-L."/>
            <person name="Kazmierczak K.M."/>
            <person name="Andrzejewski T.M."/>
            <person name="Davidsen T.M."/>
            <person name="Wayne K.J."/>
            <person name="Tettelin H."/>
            <person name="Glass J.I."/>
            <person name="Rusch D."/>
            <person name="Podicherti R."/>
            <person name="Tsui H.-C.T."/>
            <person name="Winkler M.E."/>
        </authorList>
    </citation>
    <scope>NUCLEOTIDE SEQUENCE</scope>
</reference>
<gene>
    <name evidence="1" type="ORF">METZ01_LOCUS320855</name>
</gene>
<feature type="non-terminal residue" evidence="1">
    <location>
        <position position="70"/>
    </location>
</feature>
<evidence type="ECO:0000313" key="1">
    <source>
        <dbReference type="EMBL" id="SVC68001.1"/>
    </source>
</evidence>
<proteinExistence type="predicted"/>